<protein>
    <recommendedName>
        <fullName evidence="1">DUF6603 domain-containing protein</fullName>
    </recommendedName>
</protein>
<evidence type="ECO:0000259" key="1">
    <source>
        <dbReference type="Pfam" id="PF20248"/>
    </source>
</evidence>
<sequence>MPDIETLTLFSTVVQEIAAQRDIPLDGNLVGQTAVDRFRKEITPESCVLSNCTVLEAGTSHLLFSATIKSLLSCTDVRAKILLFDIDATTAADDESIRKLLLFLYFPATFLPDSLFRHFAIGQEVIEDASADSAILELSFSDKDAPVLFFSSTDSIRDFTEYPSAFEAIKPWKDVEKGTYCNLSAALDVETAAALNVLSIPGTFILEGAIDGDTGVLSLVYSLNITKTFGPFSFSLKSLDIGVNLASPGLSLPAFGLSAHLDFGIGVADLSAYIDIISHELSFQVEDIHIAMNALDTFAGKFAGAALTDLTDLLPGSVTAYGVFYVALMQAVISLDDGHVNQVGFQLTTEKAIPLIDNVVTLSPYFTFDVWEPFNDDNRDIDIRIDGAWELGTSFFDLVVLTQTTADGKTDYQVSGALRQGQTLDVGALTDKVFGKEVIPAGLEIVDFEFDASVNDQSLDISLDVLSDWDLQLGGAAFAIEEVELSLSYANKEVTECAIYGRLELFSLDMAISGDYSKENGWVISGGLAPDEQLAISTLLPEVIQTFQSAKPAAMMDSVKQLVGDMTVQSLLIVYSIGQGTLSVFTELDNVLHFPCLSINKIINQVTVTDTVLTGNCLVNLTVGGVDIFLNTEKKDEDLIFSGGLPVNTLLPAGRLVDDIFAKFTGVSLPGFLSGITVSMLNIVYNTATRDYAFAIKGTMKVGDSTPVISLDIRMVHATDQSYTQKINAAIDTRTSLADMAVSFGFNGTAVPGILNDLIFSGVSFSYDSATGITKYNGSGTIVIEDQTVQLQLTVDQAGDKAHYEGNFTWLSDPDDKSSGLHFLLESVKDISVSSMELTLVFTIKGVSIDLKASATDNEDAGVKVADKQFSGSTSHLNLSVTDVLDDLLQALCPDYKTFIPVAFIPDIVIQDIYITYDGKAKQTNVAALITAGGKVIKIFFQRQSKSNTLPNGGYAFGITADMAGLGDLPLVGGELKEVSLNGTGFVYTSGAGDFFLPQIVAAFSDTTSASDGKLVLSATSKSFSKGFNLIGEIDIPGYGSFFLSLPPGGLSLPAASASVQTPADTAETGAMVKWFQLGQKLGPVTVNKLGFAYNLGNSKKIALLIDGDLAAGGLDLALQGMGISILPTDLFHGKVDSLSFQLSGLGLTFEKGPVEISAAFTRSTQKINNVDVDVYNGGVILKMEECMITGIGSYAKTGNDASLFIFGLYEGNIGGPVFFFVTGIAVGFGYNRKVNIPAVNEVHQFPLVAMAMQPDASKGIAEVLSSLETRDSNGNLPIEIATGEYWLAAGIKFTSFKIVESFVLLTVNFGHDVEFAILGLSRLTWPEKSILPSPIVYVELAVLAHFGPGSEVIAIEGILTPNSYLLSRSCILTGGFACHSWVAGEHEGDFVITLGGYHPKFKKPGHYPVVPRLGYVWKIGSLLSITGEMYYALTPTAIMAGGRMEVLFQISVLSASLTVWANMLISWAPFQYSLDIGVCVKIDAHITIFFVSVHFSLEMDATLHIWGPPFAGEAYVDWTIFSFTIPFGASDKTAPAPLEWKQFSGTYLPPAPINIVISRGIIKQIKDPGDNQQVKYTTINPHELRLDINTIIPVNNLFINGVELQDTIPMQSGTGTVITRDNVAVNNTYGAREKALGIRPCGLNSDDHLAFGMNVTVRLGDIEQEMTIACIAKGVADALWGSEVSTTNNQDPGTAKVVENVLSGLTICPPALQHVSSIRELDFSQLFDRSETLFTWKQELAETGKAYHAYDVFDTISTSFDSADVVSERNRLLDLFNKATGAALTTDETDMSSMMASPADYFTAPPVLCLTGQIPQYPTDTQ</sequence>
<feature type="domain" description="DUF6603" evidence="1">
    <location>
        <begin position="1079"/>
        <end position="1549"/>
    </location>
</feature>
<organism evidence="2 3">
    <name type="scientific">Chitinophaga eiseniae</name>
    <dbReference type="NCBI Taxonomy" id="634771"/>
    <lineage>
        <taxon>Bacteria</taxon>
        <taxon>Pseudomonadati</taxon>
        <taxon>Bacteroidota</taxon>
        <taxon>Chitinophagia</taxon>
        <taxon>Chitinophagales</taxon>
        <taxon>Chitinophagaceae</taxon>
        <taxon>Chitinophaga</taxon>
    </lineage>
</organism>
<evidence type="ECO:0000313" key="2">
    <source>
        <dbReference type="EMBL" id="NLR77298.1"/>
    </source>
</evidence>
<dbReference type="Proteomes" id="UP000552864">
    <property type="component" value="Unassembled WGS sequence"/>
</dbReference>
<reference evidence="2 3" key="1">
    <citation type="submission" date="2020-04" db="EMBL/GenBank/DDBJ databases">
        <authorList>
            <person name="Yin C."/>
        </authorList>
    </citation>
    <scope>NUCLEOTIDE SEQUENCE [LARGE SCALE GENOMIC DNA]</scope>
    <source>
        <strain evidence="2 3">Ak56</strain>
    </source>
</reference>
<dbReference type="Pfam" id="PF20248">
    <property type="entry name" value="DUF6603"/>
    <property type="match status" value="1"/>
</dbReference>
<proteinExistence type="predicted"/>
<name>A0A847SIT5_9BACT</name>
<gene>
    <name evidence="2" type="ORF">HGH91_01600</name>
</gene>
<accession>A0A847SIT5</accession>
<comment type="caution">
    <text evidence="2">The sequence shown here is derived from an EMBL/GenBank/DDBJ whole genome shotgun (WGS) entry which is preliminary data.</text>
</comment>
<dbReference type="InterPro" id="IPR046538">
    <property type="entry name" value="DUF6603"/>
</dbReference>
<evidence type="ECO:0000313" key="3">
    <source>
        <dbReference type="Proteomes" id="UP000552864"/>
    </source>
</evidence>
<keyword evidence="3" id="KW-1185">Reference proteome</keyword>
<dbReference type="RefSeq" id="WP_168736705.1">
    <property type="nucleotide sequence ID" value="NZ_JABAHZ010000001.1"/>
</dbReference>
<dbReference type="EMBL" id="JABAHZ010000001">
    <property type="protein sequence ID" value="NLR77298.1"/>
    <property type="molecule type" value="Genomic_DNA"/>
</dbReference>